<evidence type="ECO:0000313" key="2">
    <source>
        <dbReference type="EMBL" id="EIW16426.1"/>
    </source>
</evidence>
<dbReference type="OrthoDB" id="9769198at2"/>
<sequence>MIEINDYRLELAKTFDVDYTINSMKEDLIEAVKRITDGKGADKVISANPSTACASTKYLTHVLPLSKINEGIQLTKSGEAIKVVLLPNE</sequence>
<dbReference type="InterPro" id="IPR013149">
    <property type="entry name" value="ADH-like_C"/>
</dbReference>
<gene>
    <name evidence="2" type="ORF">FB4_0937</name>
</gene>
<dbReference type="AlphaFoldDB" id="I9L842"/>
<dbReference type="InterPro" id="IPR036291">
    <property type="entry name" value="NAD(P)-bd_dom_sf"/>
</dbReference>
<keyword evidence="3" id="KW-1185">Reference proteome</keyword>
<reference evidence="2 3" key="1">
    <citation type="journal article" date="2012" name="J. Bacteriol.">
        <title>Draft Genome Sequences for Two Metal-Reducing Pelosinus fermentans Strains Isolated from a Cr(VI)-Contaminated Site and for Type Strain R7.</title>
        <authorList>
            <person name="Brown S.D."/>
            <person name="Podar M."/>
            <person name="Klingeman D.M."/>
            <person name="Johnson C.M."/>
            <person name="Yang Z.K."/>
            <person name="Utturkar S.M."/>
            <person name="Land M.L."/>
            <person name="Mosher J.J."/>
            <person name="Hurt R.A.Jr."/>
            <person name="Phelps T.J."/>
            <person name="Palumbo A.V."/>
            <person name="Arkin A.P."/>
            <person name="Hazen T.C."/>
            <person name="Elias D.A."/>
        </authorList>
    </citation>
    <scope>NUCLEOTIDE SEQUENCE [LARGE SCALE GENOMIC DNA]</scope>
    <source>
        <strain evidence="2 3">B4</strain>
    </source>
</reference>
<feature type="domain" description="Alcohol dehydrogenase-like C-terminal" evidence="1">
    <location>
        <begin position="2"/>
        <end position="51"/>
    </location>
</feature>
<proteinExistence type="predicted"/>
<dbReference type="Gene3D" id="3.40.50.720">
    <property type="entry name" value="NAD(P)-binding Rossmann-like Domain"/>
    <property type="match status" value="1"/>
</dbReference>
<dbReference type="RefSeq" id="WP_007937475.1">
    <property type="nucleotide sequence ID" value="NZ_AKVJ01000066.1"/>
</dbReference>
<accession>I9L842</accession>
<dbReference type="Pfam" id="PF00107">
    <property type="entry name" value="ADH_zinc_N"/>
    <property type="match status" value="1"/>
</dbReference>
<dbReference type="EMBL" id="AKVJ01000066">
    <property type="protein sequence ID" value="EIW16426.1"/>
    <property type="molecule type" value="Genomic_DNA"/>
</dbReference>
<dbReference type="Proteomes" id="UP000004324">
    <property type="component" value="Unassembled WGS sequence"/>
</dbReference>
<protein>
    <submittedName>
        <fullName evidence="2">Alcohol dehydrogenase zinc-binding domain protein</fullName>
    </submittedName>
</protein>
<organism evidence="2 3">
    <name type="scientific">Pelosinus fermentans B4</name>
    <dbReference type="NCBI Taxonomy" id="1149862"/>
    <lineage>
        <taxon>Bacteria</taxon>
        <taxon>Bacillati</taxon>
        <taxon>Bacillota</taxon>
        <taxon>Negativicutes</taxon>
        <taxon>Selenomonadales</taxon>
        <taxon>Sporomusaceae</taxon>
        <taxon>Pelosinus</taxon>
    </lineage>
</organism>
<evidence type="ECO:0000313" key="3">
    <source>
        <dbReference type="Proteomes" id="UP000004324"/>
    </source>
</evidence>
<name>I9L842_9FIRM</name>
<dbReference type="PATRIC" id="fig|1149862.3.peg.3946"/>
<evidence type="ECO:0000259" key="1">
    <source>
        <dbReference type="Pfam" id="PF00107"/>
    </source>
</evidence>
<comment type="caution">
    <text evidence="2">The sequence shown here is derived from an EMBL/GenBank/DDBJ whole genome shotgun (WGS) entry which is preliminary data.</text>
</comment>
<dbReference type="SUPFAM" id="SSF51735">
    <property type="entry name" value="NAD(P)-binding Rossmann-fold domains"/>
    <property type="match status" value="1"/>
</dbReference>